<evidence type="ECO:0000313" key="1">
    <source>
        <dbReference type="EMBL" id="KAF5317747.1"/>
    </source>
</evidence>
<reference evidence="1 2" key="1">
    <citation type="journal article" date="2020" name="ISME J.">
        <title>Uncovering the hidden diversity of litter-decomposition mechanisms in mushroom-forming fungi.</title>
        <authorList>
            <person name="Floudas D."/>
            <person name="Bentzer J."/>
            <person name="Ahren D."/>
            <person name="Johansson T."/>
            <person name="Persson P."/>
            <person name="Tunlid A."/>
        </authorList>
    </citation>
    <scope>NUCLEOTIDE SEQUENCE [LARGE SCALE GENOMIC DNA]</scope>
    <source>
        <strain evidence="1 2">CBS 101986</strain>
    </source>
</reference>
<evidence type="ECO:0000313" key="2">
    <source>
        <dbReference type="Proteomes" id="UP000567179"/>
    </source>
</evidence>
<organism evidence="1 2">
    <name type="scientific">Psilocybe cf. subviscida</name>
    <dbReference type="NCBI Taxonomy" id="2480587"/>
    <lineage>
        <taxon>Eukaryota</taxon>
        <taxon>Fungi</taxon>
        <taxon>Dikarya</taxon>
        <taxon>Basidiomycota</taxon>
        <taxon>Agaricomycotina</taxon>
        <taxon>Agaricomycetes</taxon>
        <taxon>Agaricomycetidae</taxon>
        <taxon>Agaricales</taxon>
        <taxon>Agaricineae</taxon>
        <taxon>Strophariaceae</taxon>
        <taxon>Psilocybe</taxon>
    </lineage>
</organism>
<dbReference type="AlphaFoldDB" id="A0A8H5B721"/>
<proteinExistence type="predicted"/>
<dbReference type="Proteomes" id="UP000567179">
    <property type="component" value="Unassembled WGS sequence"/>
</dbReference>
<sequence>MLGVPAVWETARKAVYAKLAKAPNIARYAFEATVRAKKFTGAMSSYTAPSPSTSIPLSIVATAMKWVPDLLSHTVQRGVESRWSAR</sequence>
<gene>
    <name evidence="1" type="ORF">D9619_012545</name>
</gene>
<protein>
    <submittedName>
        <fullName evidence="1">Uncharacterized protein</fullName>
    </submittedName>
</protein>
<accession>A0A8H5B721</accession>
<name>A0A8H5B721_9AGAR</name>
<keyword evidence="2" id="KW-1185">Reference proteome</keyword>
<dbReference type="EMBL" id="JAACJJ010000032">
    <property type="protein sequence ID" value="KAF5317747.1"/>
    <property type="molecule type" value="Genomic_DNA"/>
</dbReference>
<comment type="caution">
    <text evidence="1">The sequence shown here is derived from an EMBL/GenBank/DDBJ whole genome shotgun (WGS) entry which is preliminary data.</text>
</comment>